<name>A0A346NR37_9ALTE</name>
<keyword evidence="3" id="KW-1185">Reference proteome</keyword>
<evidence type="ECO:0000259" key="1">
    <source>
        <dbReference type="Pfam" id="PF12973"/>
    </source>
</evidence>
<dbReference type="AlphaFoldDB" id="A0A346NR37"/>
<gene>
    <name evidence="2" type="ORF">D0Y50_17520</name>
</gene>
<sequence length="221" mass="24608">MLNQDYSKAVTIFTAKQPYEPSPATHVWRKKLEREQAEAGRATSIVRYDPGASFATHQHPHGEEILVLEGVFSDASGDYPAGSYIRNPAGTEHAPWSREGCELLVKLCYFQPGDLQTVRINTAKAGWHQGHAREHKVLPLHQFNGQITELVWLGEGHCWRPVIPAGGLEMLVIEGTLQHSQTLLPAGTWLRCPQALCDRFDVVTGPARLFVKTGHLPMETK</sequence>
<dbReference type="OrthoDB" id="9801227at2"/>
<dbReference type="Gene3D" id="2.60.120.10">
    <property type="entry name" value="Jelly Rolls"/>
    <property type="match status" value="1"/>
</dbReference>
<organism evidence="2 3">
    <name type="scientific">Salinimonas sediminis</name>
    <dbReference type="NCBI Taxonomy" id="2303538"/>
    <lineage>
        <taxon>Bacteria</taxon>
        <taxon>Pseudomonadati</taxon>
        <taxon>Pseudomonadota</taxon>
        <taxon>Gammaproteobacteria</taxon>
        <taxon>Alteromonadales</taxon>
        <taxon>Alteromonadaceae</taxon>
        <taxon>Alteromonas/Salinimonas group</taxon>
        <taxon>Salinimonas</taxon>
    </lineage>
</organism>
<evidence type="ECO:0000313" key="3">
    <source>
        <dbReference type="Proteomes" id="UP000262073"/>
    </source>
</evidence>
<accession>A0A346NR37</accession>
<evidence type="ECO:0000313" key="2">
    <source>
        <dbReference type="EMBL" id="AXR07994.1"/>
    </source>
</evidence>
<feature type="domain" description="ChrR-like cupin" evidence="1">
    <location>
        <begin position="116"/>
        <end position="196"/>
    </location>
</feature>
<dbReference type="InterPro" id="IPR011051">
    <property type="entry name" value="RmlC_Cupin_sf"/>
</dbReference>
<dbReference type="InterPro" id="IPR014710">
    <property type="entry name" value="RmlC-like_jellyroll"/>
</dbReference>
<dbReference type="RefSeq" id="WP_108566814.1">
    <property type="nucleotide sequence ID" value="NZ_CP031769.1"/>
</dbReference>
<reference evidence="2 3" key="1">
    <citation type="submission" date="2018-08" db="EMBL/GenBank/DDBJ databases">
        <title>Salinimonas sediminis sp. nov., a piezophilic bacterium isolated from a deep-sea sediment sample from the New Britain Trench.</title>
        <authorList>
            <person name="Cao J."/>
        </authorList>
    </citation>
    <scope>NUCLEOTIDE SEQUENCE [LARGE SCALE GENOMIC DNA]</scope>
    <source>
        <strain evidence="2 3">N102</strain>
    </source>
</reference>
<dbReference type="InterPro" id="IPR025979">
    <property type="entry name" value="ChrR-like_cupin_dom"/>
</dbReference>
<dbReference type="Proteomes" id="UP000262073">
    <property type="component" value="Chromosome"/>
</dbReference>
<dbReference type="EMBL" id="CP031769">
    <property type="protein sequence ID" value="AXR07994.1"/>
    <property type="molecule type" value="Genomic_DNA"/>
</dbReference>
<dbReference type="SUPFAM" id="SSF51182">
    <property type="entry name" value="RmlC-like cupins"/>
    <property type="match status" value="2"/>
</dbReference>
<dbReference type="Pfam" id="PF12973">
    <property type="entry name" value="Cupin_7"/>
    <property type="match status" value="2"/>
</dbReference>
<protein>
    <submittedName>
        <fullName evidence="2">Cupin</fullName>
    </submittedName>
</protein>
<dbReference type="CDD" id="cd20303">
    <property type="entry name" value="cupin_ChrR_1"/>
    <property type="match status" value="1"/>
</dbReference>
<feature type="domain" description="ChrR-like cupin" evidence="1">
    <location>
        <begin position="9"/>
        <end position="108"/>
    </location>
</feature>
<dbReference type="KEGG" id="salm:D0Y50_17520"/>
<proteinExistence type="predicted"/>